<organism evidence="1">
    <name type="scientific">Tanacetum cinerariifolium</name>
    <name type="common">Dalmatian daisy</name>
    <name type="synonym">Chrysanthemum cinerariifolium</name>
    <dbReference type="NCBI Taxonomy" id="118510"/>
    <lineage>
        <taxon>Eukaryota</taxon>
        <taxon>Viridiplantae</taxon>
        <taxon>Streptophyta</taxon>
        <taxon>Embryophyta</taxon>
        <taxon>Tracheophyta</taxon>
        <taxon>Spermatophyta</taxon>
        <taxon>Magnoliopsida</taxon>
        <taxon>eudicotyledons</taxon>
        <taxon>Gunneridae</taxon>
        <taxon>Pentapetalae</taxon>
        <taxon>asterids</taxon>
        <taxon>campanulids</taxon>
        <taxon>Asterales</taxon>
        <taxon>Asteraceae</taxon>
        <taxon>Asteroideae</taxon>
        <taxon>Anthemideae</taxon>
        <taxon>Anthemidinae</taxon>
        <taxon>Tanacetum</taxon>
    </lineage>
</organism>
<dbReference type="EMBL" id="BKCJ010550538">
    <property type="protein sequence ID" value="GFB09335.1"/>
    <property type="molecule type" value="Genomic_DNA"/>
</dbReference>
<gene>
    <name evidence="1" type="ORF">Tci_681306</name>
</gene>
<evidence type="ECO:0000313" key="1">
    <source>
        <dbReference type="EMBL" id="GFB09335.1"/>
    </source>
</evidence>
<keyword evidence="1" id="KW-0695">RNA-directed DNA polymerase</keyword>
<dbReference type="AlphaFoldDB" id="A0A699KSN3"/>
<reference evidence="1" key="1">
    <citation type="journal article" date="2019" name="Sci. Rep.">
        <title>Draft genome of Tanacetum cinerariifolium, the natural source of mosquito coil.</title>
        <authorList>
            <person name="Yamashiro T."/>
            <person name="Shiraishi A."/>
            <person name="Satake H."/>
            <person name="Nakayama K."/>
        </authorList>
    </citation>
    <scope>NUCLEOTIDE SEQUENCE</scope>
</reference>
<keyword evidence="1" id="KW-0548">Nucleotidyltransferase</keyword>
<name>A0A699KSN3_TANCI</name>
<keyword evidence="1" id="KW-0808">Transferase</keyword>
<sequence length="155" mass="18072">MLFDVADTNACHIILGKPWVYDLNAIYNTKDNTYKFQHNGVLHDDVSNKIPKKLKLLDEVSQARIPDELQPIIYPMQDIPLSNMEVIHGVKKQHVEFDCEEVDMFKFQQDVLFVLGGNSRTSFFKKGRMTQQQQGDEMPMVWEMLLYIYIICSPD</sequence>
<comment type="caution">
    <text evidence="1">The sequence shown here is derived from an EMBL/GenBank/DDBJ whole genome shotgun (WGS) entry which is preliminary data.</text>
</comment>
<dbReference type="GO" id="GO:0003964">
    <property type="term" value="F:RNA-directed DNA polymerase activity"/>
    <property type="evidence" value="ECO:0007669"/>
    <property type="project" value="UniProtKB-KW"/>
</dbReference>
<protein>
    <submittedName>
        <fullName evidence="1">RNA-directed DNA polymerase</fullName>
    </submittedName>
</protein>
<accession>A0A699KSN3</accession>
<proteinExistence type="predicted"/>